<dbReference type="Gene3D" id="1.20.5.110">
    <property type="match status" value="1"/>
</dbReference>
<keyword evidence="2" id="KW-0812">Transmembrane</keyword>
<accession>A0A642V1G6</accession>
<dbReference type="GO" id="GO:0005484">
    <property type="term" value="F:SNAP receptor activity"/>
    <property type="evidence" value="ECO:0007669"/>
    <property type="project" value="InterPro"/>
</dbReference>
<dbReference type="PANTHER" id="PTHR19957:SF418">
    <property type="entry name" value="SNAP RECEPTOR"/>
    <property type="match status" value="1"/>
</dbReference>
<dbReference type="Proteomes" id="UP000761534">
    <property type="component" value="Unassembled WGS sequence"/>
</dbReference>
<evidence type="ECO:0000259" key="3">
    <source>
        <dbReference type="PROSITE" id="PS50192"/>
    </source>
</evidence>
<evidence type="ECO:0000256" key="1">
    <source>
        <dbReference type="ARBA" id="ARBA00009063"/>
    </source>
</evidence>
<dbReference type="VEuPathDB" id="FungiDB:TRICI_004118"/>
<dbReference type="Pfam" id="PF14523">
    <property type="entry name" value="Syntaxin_2"/>
    <property type="match status" value="1"/>
</dbReference>
<dbReference type="EMBL" id="SWFS01000316">
    <property type="protein sequence ID" value="KAA8910481.1"/>
    <property type="molecule type" value="Genomic_DNA"/>
</dbReference>
<dbReference type="InterPro" id="IPR000727">
    <property type="entry name" value="T_SNARE_dom"/>
</dbReference>
<dbReference type="CDD" id="cd15840">
    <property type="entry name" value="SNARE_Qa"/>
    <property type="match status" value="1"/>
</dbReference>
<gene>
    <name evidence="4" type="ORF">TRICI_004118</name>
</gene>
<dbReference type="AlphaFoldDB" id="A0A642V1G6"/>
<evidence type="ECO:0000313" key="4">
    <source>
        <dbReference type="EMBL" id="KAA8910481.1"/>
    </source>
</evidence>
<dbReference type="GO" id="GO:0006896">
    <property type="term" value="P:Golgi to vacuole transport"/>
    <property type="evidence" value="ECO:0007669"/>
    <property type="project" value="TreeGrafter"/>
</dbReference>
<dbReference type="PROSITE" id="PS50192">
    <property type="entry name" value="T_SNARE"/>
    <property type="match status" value="1"/>
</dbReference>
<organism evidence="4 5">
    <name type="scientific">Trichomonascus ciferrii</name>
    <dbReference type="NCBI Taxonomy" id="44093"/>
    <lineage>
        <taxon>Eukaryota</taxon>
        <taxon>Fungi</taxon>
        <taxon>Dikarya</taxon>
        <taxon>Ascomycota</taxon>
        <taxon>Saccharomycotina</taxon>
        <taxon>Dipodascomycetes</taxon>
        <taxon>Dipodascales</taxon>
        <taxon>Trichomonascaceae</taxon>
        <taxon>Trichomonascus</taxon>
        <taxon>Trichomonascus ciferrii complex</taxon>
    </lineage>
</organism>
<dbReference type="GO" id="GO:0006906">
    <property type="term" value="P:vesicle fusion"/>
    <property type="evidence" value="ECO:0007669"/>
    <property type="project" value="TreeGrafter"/>
</dbReference>
<keyword evidence="5" id="KW-1185">Reference proteome</keyword>
<keyword evidence="2" id="KW-0472">Membrane</keyword>
<evidence type="ECO:0000256" key="2">
    <source>
        <dbReference type="SAM" id="Phobius"/>
    </source>
</evidence>
<dbReference type="Gene3D" id="1.20.58.70">
    <property type="match status" value="1"/>
</dbReference>
<dbReference type="OrthoDB" id="364348at2759"/>
<dbReference type="SUPFAM" id="SSF47661">
    <property type="entry name" value="t-snare proteins"/>
    <property type="match status" value="1"/>
</dbReference>
<dbReference type="InterPro" id="IPR006012">
    <property type="entry name" value="Syntaxin/epimorphin_CS"/>
</dbReference>
<dbReference type="Pfam" id="PF05739">
    <property type="entry name" value="SNARE"/>
    <property type="match status" value="1"/>
</dbReference>
<dbReference type="InterPro" id="IPR045242">
    <property type="entry name" value="Syntaxin"/>
</dbReference>
<evidence type="ECO:0000313" key="5">
    <source>
        <dbReference type="Proteomes" id="UP000761534"/>
    </source>
</evidence>
<feature type="transmembrane region" description="Helical" evidence="2">
    <location>
        <begin position="243"/>
        <end position="262"/>
    </location>
</feature>
<comment type="similarity">
    <text evidence="1">Belongs to the syntaxin family.</text>
</comment>
<keyword evidence="2" id="KW-1133">Transmembrane helix</keyword>
<dbReference type="GO" id="GO:0031201">
    <property type="term" value="C:SNARE complex"/>
    <property type="evidence" value="ECO:0007669"/>
    <property type="project" value="TreeGrafter"/>
</dbReference>
<dbReference type="PROSITE" id="PS00914">
    <property type="entry name" value="SYNTAXIN"/>
    <property type="match status" value="1"/>
</dbReference>
<dbReference type="InterPro" id="IPR006011">
    <property type="entry name" value="Syntaxin_N"/>
</dbReference>
<dbReference type="GO" id="GO:0012505">
    <property type="term" value="C:endomembrane system"/>
    <property type="evidence" value="ECO:0007669"/>
    <property type="project" value="TreeGrafter"/>
</dbReference>
<comment type="caution">
    <text evidence="4">The sequence shown here is derived from an EMBL/GenBank/DDBJ whole genome shotgun (WGS) entry which is preliminary data.</text>
</comment>
<name>A0A642V1G6_9ASCO</name>
<dbReference type="GO" id="GO:0006886">
    <property type="term" value="P:intracellular protein transport"/>
    <property type="evidence" value="ECO:0007669"/>
    <property type="project" value="InterPro"/>
</dbReference>
<sequence>MSYNAGPDLERGQYGDFDSLCQGVTEGLEKLSGSINNIRRLLKASSNNRANSRFEERLRKATEEASDEFKHFGEDVKVLSEWSPKKLSPTQRFTQDKLNKEFTNIINEFRTLQKNAQEVKIQQNANKASLQQEDESTPLMSESHQAYSSLQQQQQHQVLDVVNQDDVDLQTTLITEREADIRDIEQGITEINSIFKDLGTLVNEQGAQIDTVEENISNLATNSENAAKQLNQANEYQKKRRNWSCCVLAFLIVVLTVILLVVSL</sequence>
<dbReference type="SMART" id="SM00397">
    <property type="entry name" value="t_SNARE"/>
    <property type="match status" value="1"/>
</dbReference>
<dbReference type="FunFam" id="1.20.5.110:FF:000059">
    <property type="entry name" value="Related to syntaxin 12"/>
    <property type="match status" value="1"/>
</dbReference>
<dbReference type="GO" id="GO:0048278">
    <property type="term" value="P:vesicle docking"/>
    <property type="evidence" value="ECO:0007669"/>
    <property type="project" value="TreeGrafter"/>
</dbReference>
<protein>
    <recommendedName>
        <fullName evidence="3">t-SNARE coiled-coil homology domain-containing protein</fullName>
    </recommendedName>
</protein>
<dbReference type="GO" id="GO:0000149">
    <property type="term" value="F:SNARE binding"/>
    <property type="evidence" value="ECO:0007669"/>
    <property type="project" value="TreeGrafter"/>
</dbReference>
<proteinExistence type="inferred from homology"/>
<feature type="domain" description="T-SNARE coiled-coil homology" evidence="3">
    <location>
        <begin position="171"/>
        <end position="233"/>
    </location>
</feature>
<dbReference type="InterPro" id="IPR010989">
    <property type="entry name" value="SNARE"/>
</dbReference>
<dbReference type="PANTHER" id="PTHR19957">
    <property type="entry name" value="SYNTAXIN"/>
    <property type="match status" value="1"/>
</dbReference>
<reference evidence="4" key="1">
    <citation type="journal article" date="2019" name="G3 (Bethesda)">
        <title>Genome Assemblies of Two Rare Opportunistic Yeast Pathogens: Diutina rugosa (syn. Candida rugosa) and Trichomonascus ciferrii (syn. Candida ciferrii).</title>
        <authorList>
            <person name="Mixao V."/>
            <person name="Saus E."/>
            <person name="Hansen A.P."/>
            <person name="Lass-Florl C."/>
            <person name="Gabaldon T."/>
        </authorList>
    </citation>
    <scope>NUCLEOTIDE SEQUENCE</scope>
    <source>
        <strain evidence="4">CBS 4856</strain>
    </source>
</reference>